<dbReference type="Gene3D" id="3.30.565.10">
    <property type="entry name" value="Histidine kinase-like ATPase, C-terminal domain"/>
    <property type="match status" value="1"/>
</dbReference>
<evidence type="ECO:0000256" key="1">
    <source>
        <dbReference type="ARBA" id="ARBA00008239"/>
    </source>
</evidence>
<dbReference type="Gene3D" id="3.30.230.80">
    <property type="match status" value="1"/>
</dbReference>
<dbReference type="GO" id="GO:0051082">
    <property type="term" value="F:unfolded protein binding"/>
    <property type="evidence" value="ECO:0007669"/>
    <property type="project" value="InterPro"/>
</dbReference>
<dbReference type="SUPFAM" id="SSF54211">
    <property type="entry name" value="Ribosomal protein S5 domain 2-like"/>
    <property type="match status" value="1"/>
</dbReference>
<dbReference type="InterPro" id="IPR036890">
    <property type="entry name" value="HATPase_C_sf"/>
</dbReference>
<protein>
    <submittedName>
        <fullName evidence="5">Chaperone protein HtpG</fullName>
    </submittedName>
</protein>
<keyword evidence="4" id="KW-0143">Chaperone</keyword>
<name>A0A3B0RQI9_9ZZZZ</name>
<comment type="similarity">
    <text evidence="1">Belongs to the heat shock protein 90 family.</text>
</comment>
<dbReference type="SUPFAM" id="SSF55874">
    <property type="entry name" value="ATPase domain of HSP90 chaperone/DNA topoisomerase II/histidine kinase"/>
    <property type="match status" value="1"/>
</dbReference>
<gene>
    <name evidence="5" type="ORF">MNBD_ALPHA08-1936</name>
</gene>
<evidence type="ECO:0000256" key="4">
    <source>
        <dbReference type="ARBA" id="ARBA00023186"/>
    </source>
</evidence>
<dbReference type="AlphaFoldDB" id="A0A3B0RQI9"/>
<organism evidence="5">
    <name type="scientific">hydrothermal vent metagenome</name>
    <dbReference type="NCBI Taxonomy" id="652676"/>
    <lineage>
        <taxon>unclassified sequences</taxon>
        <taxon>metagenomes</taxon>
        <taxon>ecological metagenomes</taxon>
    </lineage>
</organism>
<dbReference type="PANTHER" id="PTHR11528">
    <property type="entry name" value="HEAT SHOCK PROTEIN 90 FAMILY MEMBER"/>
    <property type="match status" value="1"/>
</dbReference>
<feature type="non-terminal residue" evidence="5">
    <location>
        <position position="1"/>
    </location>
</feature>
<dbReference type="PRINTS" id="PR00775">
    <property type="entry name" value="HEATSHOCK90"/>
</dbReference>
<sequence>AIEEVTGKDARTRGTEILLKMRDDALEYLEEFRIEQIVTTYSDHITYPIALDGDEPRQLNAGNAIWTRSKADITPEQHKEFFGAVSGVYSDPAITLHYKAEGLNEYTVLLYVPGERPHDLFDPERRGRQKLYVRRVYITDEAGLLPAYLRFVRGVIDSEDMPLNLSREMLQDNPTVGKIRKSVTGKVLSELKKCAEKDADKYAKIWEAFGPVLKEGIYEDMERRDDLFELARFRTTSSDGETVTLKDYVAGMKENQTAIYYVTGENPDKVAQSPQLEGYKARGIDVLLLSDAVDSFWVQTALGYDGKPFKSITQGADDLDKIEPEKKDKKAKKDEAGEDEISALLVAMKEALGDKVEEVRKSTRLTESPVCIVAGTKGYDRNLEKILAMQKTEGVEVSAPILEINASNPLIKGLAGQAKKDKKSVTDAAYLLLDQAYILEGERPDDPAAFARRMSDVLTKVFG</sequence>
<dbReference type="NCBIfam" id="NF003555">
    <property type="entry name" value="PRK05218.1"/>
    <property type="match status" value="1"/>
</dbReference>
<dbReference type="GO" id="GO:0140662">
    <property type="term" value="F:ATP-dependent protein folding chaperone"/>
    <property type="evidence" value="ECO:0007669"/>
    <property type="project" value="InterPro"/>
</dbReference>
<dbReference type="Gene3D" id="3.40.50.11260">
    <property type="match status" value="1"/>
</dbReference>
<dbReference type="InterPro" id="IPR020575">
    <property type="entry name" value="Hsp90_N"/>
</dbReference>
<dbReference type="GO" id="GO:0016887">
    <property type="term" value="F:ATP hydrolysis activity"/>
    <property type="evidence" value="ECO:0007669"/>
    <property type="project" value="InterPro"/>
</dbReference>
<keyword evidence="3" id="KW-0067">ATP-binding</keyword>
<evidence type="ECO:0000256" key="3">
    <source>
        <dbReference type="ARBA" id="ARBA00022840"/>
    </source>
</evidence>
<dbReference type="InterPro" id="IPR001404">
    <property type="entry name" value="Hsp90_fam"/>
</dbReference>
<dbReference type="Pfam" id="PF00183">
    <property type="entry name" value="HSP90"/>
    <property type="match status" value="1"/>
</dbReference>
<dbReference type="GO" id="GO:0005524">
    <property type="term" value="F:ATP binding"/>
    <property type="evidence" value="ECO:0007669"/>
    <property type="project" value="UniProtKB-KW"/>
</dbReference>
<dbReference type="InterPro" id="IPR037196">
    <property type="entry name" value="HSP90_C"/>
</dbReference>
<dbReference type="PIRSF" id="PIRSF002583">
    <property type="entry name" value="Hsp90"/>
    <property type="match status" value="1"/>
</dbReference>
<dbReference type="EMBL" id="UOEC01000113">
    <property type="protein sequence ID" value="VAV93882.1"/>
    <property type="molecule type" value="Genomic_DNA"/>
</dbReference>
<dbReference type="SUPFAM" id="SSF110942">
    <property type="entry name" value="HSP90 C-terminal domain"/>
    <property type="match status" value="1"/>
</dbReference>
<dbReference type="InterPro" id="IPR020568">
    <property type="entry name" value="Ribosomal_Su5_D2-typ_SF"/>
</dbReference>
<evidence type="ECO:0000256" key="2">
    <source>
        <dbReference type="ARBA" id="ARBA00022741"/>
    </source>
</evidence>
<evidence type="ECO:0000313" key="5">
    <source>
        <dbReference type="EMBL" id="VAV93882.1"/>
    </source>
</evidence>
<reference evidence="5" key="1">
    <citation type="submission" date="2018-06" db="EMBL/GenBank/DDBJ databases">
        <authorList>
            <person name="Zhirakovskaya E."/>
        </authorList>
    </citation>
    <scope>NUCLEOTIDE SEQUENCE</scope>
</reference>
<keyword evidence="2" id="KW-0547">Nucleotide-binding</keyword>
<proteinExistence type="inferred from homology"/>
<accession>A0A3B0RQI9</accession>
<dbReference type="Gene3D" id="1.20.120.790">
    <property type="entry name" value="Heat shock protein 90, C-terminal domain"/>
    <property type="match status" value="1"/>
</dbReference>